<dbReference type="HOGENOM" id="CLU_1426179_0_0_7"/>
<dbReference type="InterPro" id="IPR047140">
    <property type="entry name" value="LabA"/>
</dbReference>
<gene>
    <name evidence="3" type="ordered locus">BMS_1128</name>
</gene>
<organism evidence="3 4">
    <name type="scientific">Halobacteriovorax marinus (strain ATCC BAA-682 / DSM 15412 / SJ)</name>
    <name type="common">Bacteriovorax marinus</name>
    <dbReference type="NCBI Taxonomy" id="862908"/>
    <lineage>
        <taxon>Bacteria</taxon>
        <taxon>Pseudomonadati</taxon>
        <taxon>Bdellovibrionota</taxon>
        <taxon>Bacteriovoracia</taxon>
        <taxon>Bacteriovoracales</taxon>
        <taxon>Halobacteriovoraceae</taxon>
        <taxon>Halobacteriovorax</taxon>
    </lineage>
</organism>
<dbReference type="PANTHER" id="PTHR35458:SF8">
    <property type="entry name" value="SLR0650 PROTEIN"/>
    <property type="match status" value="1"/>
</dbReference>
<dbReference type="Pfam" id="PF01936">
    <property type="entry name" value="NYN"/>
    <property type="match status" value="1"/>
</dbReference>
<dbReference type="OrthoDB" id="9794137at2"/>
<dbReference type="AlphaFoldDB" id="E1WYF9"/>
<feature type="domain" description="NYN" evidence="2">
    <location>
        <begin position="11"/>
        <end position="149"/>
    </location>
</feature>
<evidence type="ECO:0000259" key="2">
    <source>
        <dbReference type="Pfam" id="PF01936"/>
    </source>
</evidence>
<keyword evidence="4" id="KW-1185">Reference proteome</keyword>
<evidence type="ECO:0000256" key="1">
    <source>
        <dbReference type="SAM" id="MobiDB-lite"/>
    </source>
</evidence>
<dbReference type="GO" id="GO:0004540">
    <property type="term" value="F:RNA nuclease activity"/>
    <property type="evidence" value="ECO:0007669"/>
    <property type="project" value="InterPro"/>
</dbReference>
<dbReference type="STRING" id="862908.BMS_1128"/>
<reference evidence="4" key="1">
    <citation type="journal article" date="2013" name="ISME J.">
        <title>A small predatory core genome in the divergent marine Bacteriovorax marinus SJ and the terrestrial Bdellovibrio bacteriovorus.</title>
        <authorList>
            <person name="Crossman L.C."/>
            <person name="Chen H."/>
            <person name="Cerdeno-Tarraga A.M."/>
            <person name="Brooks K."/>
            <person name="Quail M.A."/>
            <person name="Pineiro S.A."/>
            <person name="Hobley L."/>
            <person name="Sockett R.E."/>
            <person name="Bentley S.D."/>
            <person name="Parkhill J."/>
            <person name="Williams H.N."/>
            <person name="Stine O.C."/>
        </authorList>
    </citation>
    <scope>NUCLEOTIDE SEQUENCE [LARGE SCALE GENOMIC DNA]</scope>
    <source>
        <strain evidence="4">ATCC BAA-682 / DSM 15412 / SJ</strain>
    </source>
</reference>
<dbReference type="PATRIC" id="fig|862908.3.peg.1074"/>
<dbReference type="Gene3D" id="3.40.50.1010">
    <property type="entry name" value="5'-nuclease"/>
    <property type="match status" value="1"/>
</dbReference>
<name>E1WYF9_HALMS</name>
<dbReference type="KEGG" id="bmx:BMS_1128"/>
<dbReference type="EMBL" id="FQ312005">
    <property type="protein sequence ID" value="CBW26007.1"/>
    <property type="molecule type" value="Genomic_DNA"/>
</dbReference>
<dbReference type="InterPro" id="IPR021139">
    <property type="entry name" value="NYN"/>
</dbReference>
<accession>E1WYF9</accession>
<dbReference type="Proteomes" id="UP000008963">
    <property type="component" value="Chromosome"/>
</dbReference>
<sequence>MNNEVQISQQVAVLVDGNNIERSIHAESERHSTMLNFDTLIPKLLVNRGLNRLIYFREGKNISSKLAERLHDKYHGSVRPCHKSADIPLSIKATQLAQKVDTIIIMSGDSDYIELVNHLKSEGVRVEIAAIESTTSHLLIEEADYFHPITSDDWFTLKLPSNKRAKKPTASSSKKKTTKRTTKKAPTKKS</sequence>
<proteinExistence type="predicted"/>
<feature type="region of interest" description="Disordered" evidence="1">
    <location>
        <begin position="162"/>
        <end position="190"/>
    </location>
</feature>
<protein>
    <recommendedName>
        <fullName evidence="2">NYN domain-containing protein</fullName>
    </recommendedName>
</protein>
<evidence type="ECO:0000313" key="3">
    <source>
        <dbReference type="EMBL" id="CBW26007.1"/>
    </source>
</evidence>
<dbReference type="eggNOG" id="COG1432">
    <property type="taxonomic scope" value="Bacteria"/>
</dbReference>
<dbReference type="RefSeq" id="WP_014243791.1">
    <property type="nucleotide sequence ID" value="NC_016620.1"/>
</dbReference>
<dbReference type="PANTHER" id="PTHR35458">
    <property type="entry name" value="SLR0755 PROTEIN"/>
    <property type="match status" value="1"/>
</dbReference>
<evidence type="ECO:0000313" key="4">
    <source>
        <dbReference type="Proteomes" id="UP000008963"/>
    </source>
</evidence>